<evidence type="ECO:0000256" key="2">
    <source>
        <dbReference type="SAM" id="MobiDB-lite"/>
    </source>
</evidence>
<sequence length="461" mass="51096">MDDPLPKPSSPKSSPVLAASEQLVDKQTLIQRRLTCDIKIPDEWAMQFSDTIQSSPTDTPMLDSANEISDSDKPQSPPHTDGTTLIPQDTTSPPTLIAEIDTAEKVPKTASSPTAESVKELYQRRKSQVRFSLAPDTIHTIQDDDFSESESEKSPPTNEQNAMQTEENTSVSTLSSSRKVVHIRGDDDDSEEGKEGADTVAVTPRKQPRTTYMVHPDVSAALSQATPADRQRIEKDLLASIRKQQDDEGDVPLILLQTPAPAKFLSGNTSLNASPASPIQQSLGDVPDLLMKTPLPKDQQNGDNSQHTQSYPPSWLIPVTPAPSLLDTVRNDFISPDKIPKYSFLEMEEVKKQYEARLGKKEEIHQQALDTLERSLEAERKEKEEISAILSDYAETLNRCIEDSQRKNEEHDVAMLKAESAKETLQESVDNLQQSVKNLTSRNEALQDEFDKLTQSSAAEI</sequence>
<feature type="region of interest" description="Disordered" evidence="2">
    <location>
        <begin position="49"/>
        <end position="227"/>
    </location>
</feature>
<feature type="compositionally biased region" description="Polar residues" evidence="2">
    <location>
        <begin position="154"/>
        <end position="178"/>
    </location>
</feature>
<dbReference type="Proteomes" id="UP001150925">
    <property type="component" value="Unassembled WGS sequence"/>
</dbReference>
<feature type="compositionally biased region" description="Low complexity" evidence="2">
    <location>
        <begin position="10"/>
        <end position="20"/>
    </location>
</feature>
<protein>
    <recommendedName>
        <fullName evidence="5">Transforming acidic coiled-coil-containing protein C-terminal domain-containing protein</fullName>
    </recommendedName>
</protein>
<feature type="non-terminal residue" evidence="3">
    <location>
        <position position="461"/>
    </location>
</feature>
<comment type="caution">
    <text evidence="3">The sequence shown here is derived from an EMBL/GenBank/DDBJ whole genome shotgun (WGS) entry which is preliminary data.</text>
</comment>
<feature type="compositionally biased region" description="Polar residues" evidence="2">
    <location>
        <begin position="81"/>
        <end position="94"/>
    </location>
</feature>
<reference evidence="3" key="1">
    <citation type="submission" date="2022-07" db="EMBL/GenBank/DDBJ databases">
        <title>Phylogenomic reconstructions and comparative analyses of Kickxellomycotina fungi.</title>
        <authorList>
            <person name="Reynolds N.K."/>
            <person name="Stajich J.E."/>
            <person name="Barry K."/>
            <person name="Grigoriev I.V."/>
            <person name="Crous P."/>
            <person name="Smith M.E."/>
        </authorList>
    </citation>
    <scope>NUCLEOTIDE SEQUENCE</scope>
    <source>
        <strain evidence="3">RSA 1196</strain>
    </source>
</reference>
<gene>
    <name evidence="3" type="ORF">IWQ62_002005</name>
</gene>
<evidence type="ECO:0000313" key="4">
    <source>
        <dbReference type="Proteomes" id="UP001150925"/>
    </source>
</evidence>
<evidence type="ECO:0000313" key="3">
    <source>
        <dbReference type="EMBL" id="KAJ1967200.1"/>
    </source>
</evidence>
<feature type="coiled-coil region" evidence="1">
    <location>
        <begin position="362"/>
        <end position="389"/>
    </location>
</feature>
<dbReference type="EMBL" id="JANBPY010000377">
    <property type="protein sequence ID" value="KAJ1967200.1"/>
    <property type="molecule type" value="Genomic_DNA"/>
</dbReference>
<dbReference type="AlphaFoldDB" id="A0A9W8AXQ5"/>
<feature type="coiled-coil region" evidence="1">
    <location>
        <begin position="415"/>
        <end position="456"/>
    </location>
</feature>
<evidence type="ECO:0000256" key="1">
    <source>
        <dbReference type="SAM" id="Coils"/>
    </source>
</evidence>
<feature type="compositionally biased region" description="Polar residues" evidence="2">
    <location>
        <begin position="298"/>
        <end position="312"/>
    </location>
</feature>
<name>A0A9W8AXQ5_9FUNG</name>
<dbReference type="OrthoDB" id="5579923at2759"/>
<organism evidence="3 4">
    <name type="scientific">Dispira parvispora</name>
    <dbReference type="NCBI Taxonomy" id="1520584"/>
    <lineage>
        <taxon>Eukaryota</taxon>
        <taxon>Fungi</taxon>
        <taxon>Fungi incertae sedis</taxon>
        <taxon>Zoopagomycota</taxon>
        <taxon>Kickxellomycotina</taxon>
        <taxon>Dimargaritomycetes</taxon>
        <taxon>Dimargaritales</taxon>
        <taxon>Dimargaritaceae</taxon>
        <taxon>Dispira</taxon>
    </lineage>
</organism>
<evidence type="ECO:0008006" key="5">
    <source>
        <dbReference type="Google" id="ProtNLM"/>
    </source>
</evidence>
<accession>A0A9W8AXQ5</accession>
<feature type="region of interest" description="Disordered" evidence="2">
    <location>
        <begin position="1"/>
        <end position="20"/>
    </location>
</feature>
<feature type="region of interest" description="Disordered" evidence="2">
    <location>
        <begin position="288"/>
        <end position="315"/>
    </location>
</feature>
<keyword evidence="1" id="KW-0175">Coiled coil</keyword>
<proteinExistence type="predicted"/>
<feature type="compositionally biased region" description="Polar residues" evidence="2">
    <location>
        <begin position="49"/>
        <end position="58"/>
    </location>
</feature>
<keyword evidence="4" id="KW-1185">Reference proteome</keyword>